<proteinExistence type="predicted"/>
<dbReference type="Proteomes" id="UP000094527">
    <property type="component" value="Unassembled WGS sequence"/>
</dbReference>
<keyword evidence="2" id="KW-1185">Reference proteome</keyword>
<protein>
    <submittedName>
        <fullName evidence="1">Uncharacterized protein</fullName>
    </submittedName>
</protein>
<gene>
    <name evidence="1" type="ORF">Ocin01_02058</name>
</gene>
<dbReference type="AlphaFoldDB" id="A0A1D2NH73"/>
<dbReference type="EMBL" id="LJIJ01000039">
    <property type="protein sequence ID" value="ODN04613.1"/>
    <property type="molecule type" value="Genomic_DNA"/>
</dbReference>
<evidence type="ECO:0000313" key="2">
    <source>
        <dbReference type="Proteomes" id="UP000094527"/>
    </source>
</evidence>
<sequence length="122" mass="14443">MYYNALKHYCHCTVCTWSHTLSKVMDQTPITFRSGGGMGYEGFVNQLYDQWLRRETWCAVTGLIPEKQRRHYPHKFYDDVQLYNSLCRGPYKARSGIRPVYFPPPRRMFPDLKNRSVLTGQL</sequence>
<name>A0A1D2NH73_ORCCI</name>
<organism evidence="1 2">
    <name type="scientific">Orchesella cincta</name>
    <name type="common">Springtail</name>
    <name type="synonym">Podura cincta</name>
    <dbReference type="NCBI Taxonomy" id="48709"/>
    <lineage>
        <taxon>Eukaryota</taxon>
        <taxon>Metazoa</taxon>
        <taxon>Ecdysozoa</taxon>
        <taxon>Arthropoda</taxon>
        <taxon>Hexapoda</taxon>
        <taxon>Collembola</taxon>
        <taxon>Entomobryomorpha</taxon>
        <taxon>Entomobryoidea</taxon>
        <taxon>Orchesellidae</taxon>
        <taxon>Orchesellinae</taxon>
        <taxon>Orchesella</taxon>
    </lineage>
</organism>
<accession>A0A1D2NH73</accession>
<evidence type="ECO:0000313" key="1">
    <source>
        <dbReference type="EMBL" id="ODN04613.1"/>
    </source>
</evidence>
<reference evidence="1 2" key="1">
    <citation type="journal article" date="2016" name="Genome Biol. Evol.">
        <title>Gene Family Evolution Reflects Adaptation to Soil Environmental Stressors in the Genome of the Collembolan Orchesella cincta.</title>
        <authorList>
            <person name="Faddeeva-Vakhrusheva A."/>
            <person name="Derks M.F."/>
            <person name="Anvar S.Y."/>
            <person name="Agamennone V."/>
            <person name="Suring W."/>
            <person name="Smit S."/>
            <person name="van Straalen N.M."/>
            <person name="Roelofs D."/>
        </authorList>
    </citation>
    <scope>NUCLEOTIDE SEQUENCE [LARGE SCALE GENOMIC DNA]</scope>
    <source>
        <tissue evidence="1">Mixed pool</tissue>
    </source>
</reference>
<comment type="caution">
    <text evidence="1">The sequence shown here is derived from an EMBL/GenBank/DDBJ whole genome shotgun (WGS) entry which is preliminary data.</text>
</comment>